<reference evidence="1 3" key="1">
    <citation type="submission" date="2015-01" db="EMBL/GenBank/DDBJ databases">
        <title>Evolution of Trichinella species and genotypes.</title>
        <authorList>
            <person name="Korhonen P.K."/>
            <person name="Edoardo P."/>
            <person name="Giuseppe L.R."/>
            <person name="Gasser R.B."/>
        </authorList>
    </citation>
    <scope>NUCLEOTIDE SEQUENCE [LARGE SCALE GENOMIC DNA]</scope>
    <source>
        <strain evidence="1">ISS417</strain>
    </source>
</reference>
<keyword evidence="3" id="KW-1185">Reference proteome</keyword>
<dbReference type="Proteomes" id="UP000055048">
    <property type="component" value="Unassembled WGS sequence"/>
</dbReference>
<proteinExistence type="predicted"/>
<organism evidence="1 3">
    <name type="scientific">Trichinella murrelli</name>
    <dbReference type="NCBI Taxonomy" id="144512"/>
    <lineage>
        <taxon>Eukaryota</taxon>
        <taxon>Metazoa</taxon>
        <taxon>Ecdysozoa</taxon>
        <taxon>Nematoda</taxon>
        <taxon>Enoplea</taxon>
        <taxon>Dorylaimia</taxon>
        <taxon>Trichinellida</taxon>
        <taxon>Trichinellidae</taxon>
        <taxon>Trichinella</taxon>
    </lineage>
</organism>
<evidence type="ECO:0000313" key="3">
    <source>
        <dbReference type="Proteomes" id="UP000055048"/>
    </source>
</evidence>
<protein>
    <submittedName>
        <fullName evidence="1">Uncharacterized protein</fullName>
    </submittedName>
</protein>
<name>A0A0V0U3E1_9BILA</name>
<sequence length="62" mass="6971">MKHAYPYKKSNLLNITDELCTPVKGISIRSTTHTILHAHHPRFADQSALSKLFLTSQPKGVK</sequence>
<accession>A0A0V0U3E1</accession>
<comment type="caution">
    <text evidence="1">The sequence shown here is derived from an EMBL/GenBank/DDBJ whole genome shotgun (WGS) entry which is preliminary data.</text>
</comment>
<evidence type="ECO:0000313" key="2">
    <source>
        <dbReference type="EMBL" id="KRX45758.1"/>
    </source>
</evidence>
<dbReference type="EMBL" id="JYDJ01000070">
    <property type="protein sequence ID" value="KRX45758.1"/>
    <property type="molecule type" value="Genomic_DNA"/>
</dbReference>
<dbReference type="EMBL" id="JYDJ01000070">
    <property type="protein sequence ID" value="KRX45754.1"/>
    <property type="molecule type" value="Genomic_DNA"/>
</dbReference>
<evidence type="ECO:0000313" key="1">
    <source>
        <dbReference type="EMBL" id="KRX45754.1"/>
    </source>
</evidence>
<gene>
    <name evidence="2" type="ORF">T05_13812</name>
    <name evidence="1" type="ORF">T05_447</name>
</gene>
<dbReference type="AlphaFoldDB" id="A0A0V0U3E1"/>